<evidence type="ECO:0000313" key="2">
    <source>
        <dbReference type="Proteomes" id="UP000555564"/>
    </source>
</evidence>
<name>A0A7X0I9P3_9ACTN</name>
<evidence type="ECO:0008006" key="3">
    <source>
        <dbReference type="Google" id="ProtNLM"/>
    </source>
</evidence>
<reference evidence="1 2" key="1">
    <citation type="submission" date="2020-08" db="EMBL/GenBank/DDBJ databases">
        <title>Sequencing the genomes of 1000 actinobacteria strains.</title>
        <authorList>
            <person name="Klenk H.-P."/>
        </authorList>
    </citation>
    <scope>NUCLEOTIDE SEQUENCE [LARGE SCALE GENOMIC DNA]</scope>
    <source>
        <strain evidence="1 2">DSM 44936</strain>
    </source>
</reference>
<dbReference type="Proteomes" id="UP000555564">
    <property type="component" value="Unassembled WGS sequence"/>
</dbReference>
<proteinExistence type="predicted"/>
<comment type="caution">
    <text evidence="1">The sequence shown here is derived from an EMBL/GenBank/DDBJ whole genome shotgun (WGS) entry which is preliminary data.</text>
</comment>
<keyword evidence="2" id="KW-1185">Reference proteome</keyword>
<dbReference type="AlphaFoldDB" id="A0A7X0I9P3"/>
<dbReference type="RefSeq" id="WP_184978305.1">
    <property type="nucleotide sequence ID" value="NZ_BAAALO010000060.1"/>
</dbReference>
<gene>
    <name evidence="1" type="ORF">BJ992_000469</name>
</gene>
<accession>A0A7X0I9P3</accession>
<evidence type="ECO:0000313" key="1">
    <source>
        <dbReference type="EMBL" id="MBB6471038.1"/>
    </source>
</evidence>
<organism evidence="1 2">
    <name type="scientific">Sphaerisporangium rubeum</name>
    <dbReference type="NCBI Taxonomy" id="321317"/>
    <lineage>
        <taxon>Bacteria</taxon>
        <taxon>Bacillati</taxon>
        <taxon>Actinomycetota</taxon>
        <taxon>Actinomycetes</taxon>
        <taxon>Streptosporangiales</taxon>
        <taxon>Streptosporangiaceae</taxon>
        <taxon>Sphaerisporangium</taxon>
    </lineage>
</organism>
<dbReference type="EMBL" id="JACHIU010000001">
    <property type="protein sequence ID" value="MBB6471038.1"/>
    <property type="molecule type" value="Genomic_DNA"/>
</dbReference>
<sequence>MRVYTVESDPAVVEQAAALPGEVLNVYLEMRALLEVSPWCGVSANPGNPKANLLNLTFGRYGLIVYVVLEELRVVYIVRLMWAG</sequence>
<protein>
    <recommendedName>
        <fullName evidence="3">Type II toxin-antitoxin system RelE/ParE family toxin</fullName>
    </recommendedName>
</protein>